<dbReference type="Proteomes" id="UP000821866">
    <property type="component" value="Chromosome 8"/>
</dbReference>
<gene>
    <name evidence="2" type="ORF">HPB51_020033</name>
</gene>
<proteinExistence type="predicted"/>
<accession>A0A9J6DC94</accession>
<evidence type="ECO:0000313" key="2">
    <source>
        <dbReference type="EMBL" id="KAH8019569.1"/>
    </source>
</evidence>
<protein>
    <submittedName>
        <fullName evidence="2">Uncharacterized protein</fullName>
    </submittedName>
</protein>
<evidence type="ECO:0000256" key="1">
    <source>
        <dbReference type="SAM" id="MobiDB-lite"/>
    </source>
</evidence>
<reference evidence="2" key="1">
    <citation type="journal article" date="2020" name="Cell">
        <title>Large-Scale Comparative Analyses of Tick Genomes Elucidate Their Genetic Diversity and Vector Capacities.</title>
        <authorList>
            <consortium name="Tick Genome and Microbiome Consortium (TIGMIC)"/>
            <person name="Jia N."/>
            <person name="Wang J."/>
            <person name="Shi W."/>
            <person name="Du L."/>
            <person name="Sun Y."/>
            <person name="Zhan W."/>
            <person name="Jiang J.F."/>
            <person name="Wang Q."/>
            <person name="Zhang B."/>
            <person name="Ji P."/>
            <person name="Bell-Sakyi L."/>
            <person name="Cui X.M."/>
            <person name="Yuan T.T."/>
            <person name="Jiang B.G."/>
            <person name="Yang W.F."/>
            <person name="Lam T.T."/>
            <person name="Chang Q.C."/>
            <person name="Ding S.J."/>
            <person name="Wang X.J."/>
            <person name="Zhu J.G."/>
            <person name="Ruan X.D."/>
            <person name="Zhao L."/>
            <person name="Wei J.T."/>
            <person name="Ye R.Z."/>
            <person name="Que T.C."/>
            <person name="Du C.H."/>
            <person name="Zhou Y.H."/>
            <person name="Cheng J.X."/>
            <person name="Dai P.F."/>
            <person name="Guo W.B."/>
            <person name="Han X.H."/>
            <person name="Huang E.J."/>
            <person name="Li L.F."/>
            <person name="Wei W."/>
            <person name="Gao Y.C."/>
            <person name="Liu J.Z."/>
            <person name="Shao H.Z."/>
            <person name="Wang X."/>
            <person name="Wang C.C."/>
            <person name="Yang T.C."/>
            <person name="Huo Q.B."/>
            <person name="Li W."/>
            <person name="Chen H.Y."/>
            <person name="Chen S.E."/>
            <person name="Zhou L.G."/>
            <person name="Ni X.B."/>
            <person name="Tian J.H."/>
            <person name="Sheng Y."/>
            <person name="Liu T."/>
            <person name="Pan Y.S."/>
            <person name="Xia L.Y."/>
            <person name="Li J."/>
            <person name="Zhao F."/>
            <person name="Cao W.C."/>
        </authorList>
    </citation>
    <scope>NUCLEOTIDE SEQUENCE</scope>
    <source>
        <strain evidence="2">Rmic-2018</strain>
    </source>
</reference>
<keyword evidence="3" id="KW-1185">Reference proteome</keyword>
<organism evidence="2 3">
    <name type="scientific">Rhipicephalus microplus</name>
    <name type="common">Cattle tick</name>
    <name type="synonym">Boophilus microplus</name>
    <dbReference type="NCBI Taxonomy" id="6941"/>
    <lineage>
        <taxon>Eukaryota</taxon>
        <taxon>Metazoa</taxon>
        <taxon>Ecdysozoa</taxon>
        <taxon>Arthropoda</taxon>
        <taxon>Chelicerata</taxon>
        <taxon>Arachnida</taxon>
        <taxon>Acari</taxon>
        <taxon>Parasitiformes</taxon>
        <taxon>Ixodida</taxon>
        <taxon>Ixodoidea</taxon>
        <taxon>Ixodidae</taxon>
        <taxon>Rhipicephalinae</taxon>
        <taxon>Rhipicephalus</taxon>
        <taxon>Boophilus</taxon>
    </lineage>
</organism>
<sequence length="167" mass="17588">MTAPDSARKLAPPLVGCSERPKTTCRAGTDRHPRFRKHGVAQPPRTWPSCRGPIPARTGCCSTRSAVIAKNESIVQDVAKGGLVATSGRVGARWPPSTAASKAKRVLPPTLTSQGDGAPLLSRRVEQMHLCGHPSVAHRSEGNKRPSPVTRTIAASRVHAPGFAASP</sequence>
<comment type="caution">
    <text evidence="2">The sequence shown here is derived from an EMBL/GenBank/DDBJ whole genome shotgun (WGS) entry which is preliminary data.</text>
</comment>
<feature type="region of interest" description="Disordered" evidence="1">
    <location>
        <begin position="88"/>
        <end position="117"/>
    </location>
</feature>
<dbReference type="AlphaFoldDB" id="A0A9J6DC94"/>
<name>A0A9J6DC94_RHIMP</name>
<evidence type="ECO:0000313" key="3">
    <source>
        <dbReference type="Proteomes" id="UP000821866"/>
    </source>
</evidence>
<dbReference type="EMBL" id="JABSTU010000010">
    <property type="protein sequence ID" value="KAH8019569.1"/>
    <property type="molecule type" value="Genomic_DNA"/>
</dbReference>
<feature type="region of interest" description="Disordered" evidence="1">
    <location>
        <begin position="1"/>
        <end position="49"/>
    </location>
</feature>
<reference evidence="2" key="2">
    <citation type="submission" date="2021-09" db="EMBL/GenBank/DDBJ databases">
        <authorList>
            <person name="Jia N."/>
            <person name="Wang J."/>
            <person name="Shi W."/>
            <person name="Du L."/>
            <person name="Sun Y."/>
            <person name="Zhan W."/>
            <person name="Jiang J."/>
            <person name="Wang Q."/>
            <person name="Zhang B."/>
            <person name="Ji P."/>
            <person name="Sakyi L.B."/>
            <person name="Cui X."/>
            <person name="Yuan T."/>
            <person name="Jiang B."/>
            <person name="Yang W."/>
            <person name="Lam T.T.-Y."/>
            <person name="Chang Q."/>
            <person name="Ding S."/>
            <person name="Wang X."/>
            <person name="Zhu J."/>
            <person name="Ruan X."/>
            <person name="Zhao L."/>
            <person name="Wei J."/>
            <person name="Que T."/>
            <person name="Du C."/>
            <person name="Cheng J."/>
            <person name="Dai P."/>
            <person name="Han X."/>
            <person name="Huang E."/>
            <person name="Gao Y."/>
            <person name="Liu J."/>
            <person name="Shao H."/>
            <person name="Ye R."/>
            <person name="Li L."/>
            <person name="Wei W."/>
            <person name="Wang X."/>
            <person name="Wang C."/>
            <person name="Huo Q."/>
            <person name="Li W."/>
            <person name="Guo W."/>
            <person name="Chen H."/>
            <person name="Chen S."/>
            <person name="Zhou L."/>
            <person name="Zhou L."/>
            <person name="Ni X."/>
            <person name="Tian J."/>
            <person name="Zhou Y."/>
            <person name="Sheng Y."/>
            <person name="Liu T."/>
            <person name="Pan Y."/>
            <person name="Xia L."/>
            <person name="Li J."/>
            <person name="Zhao F."/>
            <person name="Cao W."/>
        </authorList>
    </citation>
    <scope>NUCLEOTIDE SEQUENCE</scope>
    <source>
        <strain evidence="2">Rmic-2018</strain>
        <tissue evidence="2">Larvae</tissue>
    </source>
</reference>